<dbReference type="FunCoup" id="A0A2R6QXC5">
    <property type="interactions" value="2272"/>
</dbReference>
<evidence type="ECO:0000313" key="5">
    <source>
        <dbReference type="Proteomes" id="UP000241394"/>
    </source>
</evidence>
<reference evidence="4 5" key="1">
    <citation type="submission" date="2017-07" db="EMBL/GenBank/DDBJ databases">
        <title>An improved, manually edited Actinidia chinensis var. chinensis (kiwifruit) genome highlights the challenges associated with draft genomes and gene prediction in plants.</title>
        <authorList>
            <person name="Pilkington S."/>
            <person name="Crowhurst R."/>
            <person name="Hilario E."/>
            <person name="Nardozza S."/>
            <person name="Fraser L."/>
            <person name="Peng Y."/>
            <person name="Gunaseelan K."/>
            <person name="Simpson R."/>
            <person name="Tahir J."/>
            <person name="Deroles S."/>
            <person name="Templeton K."/>
            <person name="Luo Z."/>
            <person name="Davy M."/>
            <person name="Cheng C."/>
            <person name="Mcneilage M."/>
            <person name="Scaglione D."/>
            <person name="Liu Y."/>
            <person name="Zhang Q."/>
            <person name="Datson P."/>
            <person name="De Silva N."/>
            <person name="Gardiner S."/>
            <person name="Bassett H."/>
            <person name="Chagne D."/>
            <person name="Mccallum J."/>
            <person name="Dzierzon H."/>
            <person name="Deng C."/>
            <person name="Wang Y.-Y."/>
            <person name="Barron N."/>
            <person name="Manako K."/>
            <person name="Bowen J."/>
            <person name="Foster T."/>
            <person name="Erridge Z."/>
            <person name="Tiffin H."/>
            <person name="Waite C."/>
            <person name="Davies K."/>
            <person name="Grierson E."/>
            <person name="Laing W."/>
            <person name="Kirk R."/>
            <person name="Chen X."/>
            <person name="Wood M."/>
            <person name="Montefiori M."/>
            <person name="Brummell D."/>
            <person name="Schwinn K."/>
            <person name="Catanach A."/>
            <person name="Fullerton C."/>
            <person name="Li D."/>
            <person name="Meiyalaghan S."/>
            <person name="Nieuwenhuizen N."/>
            <person name="Read N."/>
            <person name="Prakash R."/>
            <person name="Hunter D."/>
            <person name="Zhang H."/>
            <person name="Mckenzie M."/>
            <person name="Knabel M."/>
            <person name="Harris A."/>
            <person name="Allan A."/>
            <person name="Chen A."/>
            <person name="Janssen B."/>
            <person name="Plunkett B."/>
            <person name="Dwamena C."/>
            <person name="Voogd C."/>
            <person name="Leif D."/>
            <person name="Lafferty D."/>
            <person name="Souleyre E."/>
            <person name="Varkonyi-Gasic E."/>
            <person name="Gambi F."/>
            <person name="Hanley J."/>
            <person name="Yao J.-L."/>
            <person name="Cheung J."/>
            <person name="David K."/>
            <person name="Warren B."/>
            <person name="Marsh K."/>
            <person name="Snowden K."/>
            <person name="Lin-Wang K."/>
            <person name="Brian L."/>
            <person name="Martinez-Sanchez M."/>
            <person name="Wang M."/>
            <person name="Ileperuma N."/>
            <person name="Macnee N."/>
            <person name="Campin R."/>
            <person name="Mcatee P."/>
            <person name="Drummond R."/>
            <person name="Espley R."/>
            <person name="Ireland H."/>
            <person name="Wu R."/>
            <person name="Atkinson R."/>
            <person name="Karunairetnam S."/>
            <person name="Bulley S."/>
            <person name="Chunkath S."/>
            <person name="Hanley Z."/>
            <person name="Storey R."/>
            <person name="Thrimawithana A."/>
            <person name="Thomson S."/>
            <person name="David C."/>
            <person name="Testolin R."/>
        </authorList>
    </citation>
    <scope>NUCLEOTIDE SEQUENCE [LARGE SCALE GENOMIC DNA]</scope>
    <source>
        <strain evidence="5">cv. Red5</strain>
        <tissue evidence="4">Young leaf</tissue>
    </source>
</reference>
<feature type="coiled-coil region" evidence="1">
    <location>
        <begin position="34"/>
        <end position="208"/>
    </location>
</feature>
<keyword evidence="3" id="KW-1133">Transmembrane helix</keyword>
<keyword evidence="1" id="KW-0175">Coiled coil</keyword>
<accession>A0A2R6QXC5</accession>
<dbReference type="InParanoid" id="A0A2R6QXC5"/>
<dbReference type="STRING" id="1590841.A0A2R6QXC5"/>
<dbReference type="OMA" id="FYDADQT"/>
<evidence type="ECO:0000256" key="2">
    <source>
        <dbReference type="SAM" id="MobiDB-lite"/>
    </source>
</evidence>
<dbReference type="AlphaFoldDB" id="A0A2R6QXC5"/>
<feature type="transmembrane region" description="Helical" evidence="3">
    <location>
        <begin position="332"/>
        <end position="353"/>
    </location>
</feature>
<proteinExistence type="predicted"/>
<gene>
    <name evidence="4" type="ORF">CEY00_Acc13961</name>
</gene>
<evidence type="ECO:0000256" key="3">
    <source>
        <dbReference type="SAM" id="Phobius"/>
    </source>
</evidence>
<keyword evidence="3" id="KW-0472">Membrane</keyword>
<comment type="caution">
    <text evidence="4">The sequence shown here is derived from an EMBL/GenBank/DDBJ whole genome shotgun (WGS) entry which is preliminary data.</text>
</comment>
<feature type="region of interest" description="Disordered" evidence="2">
    <location>
        <begin position="1"/>
        <end position="23"/>
    </location>
</feature>
<dbReference type="OrthoDB" id="1939306at2759"/>
<organism evidence="4 5">
    <name type="scientific">Actinidia chinensis var. chinensis</name>
    <name type="common">Chinese soft-hair kiwi</name>
    <dbReference type="NCBI Taxonomy" id="1590841"/>
    <lineage>
        <taxon>Eukaryota</taxon>
        <taxon>Viridiplantae</taxon>
        <taxon>Streptophyta</taxon>
        <taxon>Embryophyta</taxon>
        <taxon>Tracheophyta</taxon>
        <taxon>Spermatophyta</taxon>
        <taxon>Magnoliopsida</taxon>
        <taxon>eudicotyledons</taxon>
        <taxon>Gunneridae</taxon>
        <taxon>Pentapetalae</taxon>
        <taxon>asterids</taxon>
        <taxon>Ericales</taxon>
        <taxon>Actinidiaceae</taxon>
        <taxon>Actinidia</taxon>
    </lineage>
</organism>
<feature type="coiled-coil region" evidence="1">
    <location>
        <begin position="248"/>
        <end position="303"/>
    </location>
</feature>
<dbReference type="Proteomes" id="UP000241394">
    <property type="component" value="Chromosome LG12"/>
</dbReference>
<reference evidence="5" key="2">
    <citation type="journal article" date="2018" name="BMC Genomics">
        <title>A manually annotated Actinidia chinensis var. chinensis (kiwifruit) genome highlights the challenges associated with draft genomes and gene prediction in plants.</title>
        <authorList>
            <person name="Pilkington S.M."/>
            <person name="Crowhurst R."/>
            <person name="Hilario E."/>
            <person name="Nardozza S."/>
            <person name="Fraser L."/>
            <person name="Peng Y."/>
            <person name="Gunaseelan K."/>
            <person name="Simpson R."/>
            <person name="Tahir J."/>
            <person name="Deroles S.C."/>
            <person name="Templeton K."/>
            <person name="Luo Z."/>
            <person name="Davy M."/>
            <person name="Cheng C."/>
            <person name="McNeilage M."/>
            <person name="Scaglione D."/>
            <person name="Liu Y."/>
            <person name="Zhang Q."/>
            <person name="Datson P."/>
            <person name="De Silva N."/>
            <person name="Gardiner S.E."/>
            <person name="Bassett H."/>
            <person name="Chagne D."/>
            <person name="McCallum J."/>
            <person name="Dzierzon H."/>
            <person name="Deng C."/>
            <person name="Wang Y.Y."/>
            <person name="Barron L."/>
            <person name="Manako K."/>
            <person name="Bowen J."/>
            <person name="Foster T.M."/>
            <person name="Erridge Z.A."/>
            <person name="Tiffin H."/>
            <person name="Waite C.N."/>
            <person name="Davies K.M."/>
            <person name="Grierson E.P."/>
            <person name="Laing W.A."/>
            <person name="Kirk R."/>
            <person name="Chen X."/>
            <person name="Wood M."/>
            <person name="Montefiori M."/>
            <person name="Brummell D.A."/>
            <person name="Schwinn K.E."/>
            <person name="Catanach A."/>
            <person name="Fullerton C."/>
            <person name="Li D."/>
            <person name="Meiyalaghan S."/>
            <person name="Nieuwenhuizen N."/>
            <person name="Read N."/>
            <person name="Prakash R."/>
            <person name="Hunter D."/>
            <person name="Zhang H."/>
            <person name="McKenzie M."/>
            <person name="Knabel M."/>
            <person name="Harris A."/>
            <person name="Allan A.C."/>
            <person name="Gleave A."/>
            <person name="Chen A."/>
            <person name="Janssen B.J."/>
            <person name="Plunkett B."/>
            <person name="Ampomah-Dwamena C."/>
            <person name="Voogd C."/>
            <person name="Leif D."/>
            <person name="Lafferty D."/>
            <person name="Souleyre E.J.F."/>
            <person name="Varkonyi-Gasic E."/>
            <person name="Gambi F."/>
            <person name="Hanley J."/>
            <person name="Yao J.L."/>
            <person name="Cheung J."/>
            <person name="David K.M."/>
            <person name="Warren B."/>
            <person name="Marsh K."/>
            <person name="Snowden K.C."/>
            <person name="Lin-Wang K."/>
            <person name="Brian L."/>
            <person name="Martinez-Sanchez M."/>
            <person name="Wang M."/>
            <person name="Ileperuma N."/>
            <person name="Macnee N."/>
            <person name="Campin R."/>
            <person name="McAtee P."/>
            <person name="Drummond R.S.M."/>
            <person name="Espley R.V."/>
            <person name="Ireland H.S."/>
            <person name="Wu R."/>
            <person name="Atkinson R.G."/>
            <person name="Karunairetnam S."/>
            <person name="Bulley S."/>
            <person name="Chunkath S."/>
            <person name="Hanley Z."/>
            <person name="Storey R."/>
            <person name="Thrimawithana A.H."/>
            <person name="Thomson S."/>
            <person name="David C."/>
            <person name="Testolin R."/>
            <person name="Huang H."/>
            <person name="Hellens R.P."/>
            <person name="Schaffer R.J."/>
        </authorList>
    </citation>
    <scope>NUCLEOTIDE SEQUENCE [LARGE SCALE GENOMIC DNA]</scope>
    <source>
        <strain evidence="5">cv. Red5</strain>
    </source>
</reference>
<keyword evidence="5" id="KW-1185">Reference proteome</keyword>
<keyword evidence="3" id="KW-0812">Transmembrane</keyword>
<dbReference type="Gramene" id="PSS16400">
    <property type="protein sequence ID" value="PSS16400"/>
    <property type="gene ID" value="CEY00_Acc13961"/>
</dbReference>
<evidence type="ECO:0000313" key="4">
    <source>
        <dbReference type="EMBL" id="PSS16400.1"/>
    </source>
</evidence>
<name>A0A2R6QXC5_ACTCC</name>
<evidence type="ECO:0000256" key="1">
    <source>
        <dbReference type="SAM" id="Coils"/>
    </source>
</evidence>
<protein>
    <submittedName>
        <fullName evidence="4">Peroxisomal and mitochondrial division factor like</fullName>
    </submittedName>
</protein>
<sequence>MEEEMMNNGLASNGGDRTLEIAGNEDREEVFVDFDESDTKASGLMQRIEALEQEKREWIHENEVVRERVEKLKQEIGMLGSDKAALKREMERSEDDKKTLESIASRAADLETEVSRLQHDLITSMAEEEEANKELSELKKVVEELRKIISDKEMKLEVLENERNLLLERLDKEGEVMKEAKAVRESRVRELEKKLEALEGRESLEKSEKIRIEQEAKAKIDEKEVEIRKLKKWVEELDSVVAKNGVEMERMKKEREELEIVKNDLEALLKKSERKGKEMEHKMAQLHNELEASEQMIGGLKAKTLEGINSKAVVMDGDVNEDGEKGLMGLKLQWPVVAASTGAIAAVAVLYYLRCARQR</sequence>
<dbReference type="EMBL" id="NKQK01000012">
    <property type="protein sequence ID" value="PSS16400.1"/>
    <property type="molecule type" value="Genomic_DNA"/>
</dbReference>